<dbReference type="GO" id="GO:0016020">
    <property type="term" value="C:membrane"/>
    <property type="evidence" value="ECO:0007669"/>
    <property type="project" value="InterPro"/>
</dbReference>
<dbReference type="AlphaFoldDB" id="A0A3S4Z850"/>
<dbReference type="InterPro" id="IPR023614">
    <property type="entry name" value="Porin_dom_sf"/>
</dbReference>
<sequence length="96" mass="10302">MKAFVLSAAVLSASALADTQIYGSIQSGITFSKTDTATQKHTATSISDLGSHIGIRGSHPIGGNRLIWQFEQDTPVGNGSMREYFRNKKETARSGK</sequence>
<name>A0A3S4Z850_9NEIS</name>
<feature type="signal peptide" evidence="1">
    <location>
        <begin position="1"/>
        <end position="17"/>
    </location>
</feature>
<dbReference type="Proteomes" id="UP000272771">
    <property type="component" value="Chromosome"/>
</dbReference>
<accession>A0A3S4Z850</accession>
<dbReference type="GO" id="GO:0015288">
    <property type="term" value="F:porin activity"/>
    <property type="evidence" value="ECO:0007669"/>
    <property type="project" value="InterPro"/>
</dbReference>
<dbReference type="Pfam" id="PF13609">
    <property type="entry name" value="Porin_4"/>
    <property type="match status" value="1"/>
</dbReference>
<reference evidence="3 4" key="1">
    <citation type="submission" date="2018-12" db="EMBL/GenBank/DDBJ databases">
        <authorList>
            <consortium name="Pathogen Informatics"/>
        </authorList>
    </citation>
    <scope>NUCLEOTIDE SEQUENCE [LARGE SCALE GENOMIC DNA]</scope>
    <source>
        <strain evidence="3 4">NCTC12742</strain>
    </source>
</reference>
<dbReference type="Gene3D" id="2.40.160.10">
    <property type="entry name" value="Porin"/>
    <property type="match status" value="1"/>
</dbReference>
<keyword evidence="4" id="KW-1185">Reference proteome</keyword>
<dbReference type="OrthoDB" id="8607272at2"/>
<dbReference type="RefSeq" id="WP_004282645.1">
    <property type="nucleotide sequence ID" value="NZ_CAUJRG010000002.1"/>
</dbReference>
<organism evidence="3 4">
    <name type="scientific">Neisseria weaveri</name>
    <dbReference type="NCBI Taxonomy" id="28091"/>
    <lineage>
        <taxon>Bacteria</taxon>
        <taxon>Pseudomonadati</taxon>
        <taxon>Pseudomonadota</taxon>
        <taxon>Betaproteobacteria</taxon>
        <taxon>Neisseriales</taxon>
        <taxon>Neisseriaceae</taxon>
        <taxon>Neisseria</taxon>
    </lineage>
</organism>
<dbReference type="STRING" id="28091.SAMEA3174300_01388"/>
<keyword evidence="1" id="KW-0732">Signal</keyword>
<feature type="domain" description="Porin" evidence="2">
    <location>
        <begin position="8"/>
        <end position="77"/>
    </location>
</feature>
<protein>
    <submittedName>
        <fullName evidence="3">Porin</fullName>
    </submittedName>
</protein>
<dbReference type="InterPro" id="IPR033900">
    <property type="entry name" value="Gram_neg_porin_domain"/>
</dbReference>
<proteinExistence type="predicted"/>
<evidence type="ECO:0000313" key="4">
    <source>
        <dbReference type="Proteomes" id="UP000272771"/>
    </source>
</evidence>
<evidence type="ECO:0000259" key="2">
    <source>
        <dbReference type="Pfam" id="PF13609"/>
    </source>
</evidence>
<dbReference type="EMBL" id="LR134533">
    <property type="protein sequence ID" value="VEJ50573.1"/>
    <property type="molecule type" value="Genomic_DNA"/>
</dbReference>
<feature type="chain" id="PRO_5018590557" evidence="1">
    <location>
        <begin position="18"/>
        <end position="96"/>
    </location>
</feature>
<dbReference type="SUPFAM" id="SSF56935">
    <property type="entry name" value="Porins"/>
    <property type="match status" value="1"/>
</dbReference>
<evidence type="ECO:0000256" key="1">
    <source>
        <dbReference type="SAM" id="SignalP"/>
    </source>
</evidence>
<gene>
    <name evidence="3" type="primary">porB_1</name>
    <name evidence="3" type="ORF">NCTC12742_00763</name>
</gene>
<evidence type="ECO:0000313" key="3">
    <source>
        <dbReference type="EMBL" id="VEJ50573.1"/>
    </source>
</evidence>
<dbReference type="KEGG" id="nwe:SAMEA3174300_1388"/>